<dbReference type="Proteomes" id="UP000054011">
    <property type="component" value="Unassembled WGS sequence"/>
</dbReference>
<evidence type="ECO:0000313" key="2">
    <source>
        <dbReference type="Proteomes" id="UP000054011"/>
    </source>
</evidence>
<protein>
    <submittedName>
        <fullName evidence="1">Uncharacterized protein</fullName>
    </submittedName>
</protein>
<sequence>MAHTRTTTSLRRTLRREVPGTVGLLADARDFAAMRRYRTFPFDDHATYLQETERLLRTLAAEGTHTTVTLFDPEDYAAYCAETGLDPDSRASRTRYTAEIAAARTRVPYTGQPIEELVPLLVGTAVRHATREYATLLLADAGHCADCGQDIGHAAFDQATRAVLRILEGAGPGTHHLVCSVPAADDHLLAVLHTDRTGADRPRLDSSEGSEFVTVLAAGLARSAPGGIVLRTSSPGAPDRLHGWRLDHGRLVPLTEAEVFNAYCTDADTGEPLPPESGVEYRAGFDLAPDDGRPTHH</sequence>
<keyword evidence="2" id="KW-1185">Reference proteome</keyword>
<dbReference type="AlphaFoldDB" id="A0A117IUX2"/>
<accession>A0A117IUX2</accession>
<gene>
    <name evidence="1" type="ORF">ATE80_27440</name>
</gene>
<dbReference type="EMBL" id="LNSV01000115">
    <property type="protein sequence ID" value="KUH35737.1"/>
    <property type="molecule type" value="Genomic_DNA"/>
</dbReference>
<dbReference type="RefSeq" id="WP_058944968.1">
    <property type="nucleotide sequence ID" value="NZ_LNSV01000115.1"/>
</dbReference>
<evidence type="ECO:0000313" key="1">
    <source>
        <dbReference type="EMBL" id="KUH35737.1"/>
    </source>
</evidence>
<dbReference type="OrthoDB" id="3428054at2"/>
<reference evidence="1 2" key="1">
    <citation type="submission" date="2015-11" db="EMBL/GenBank/DDBJ databases">
        <title>Genome-wide analysis reveals the secondary metabolome in Streptomyces kanasensis ZX01.</title>
        <authorList>
            <person name="Zhang G."/>
            <person name="Han L."/>
            <person name="Feng J."/>
            <person name="Zhang X."/>
        </authorList>
    </citation>
    <scope>NUCLEOTIDE SEQUENCE [LARGE SCALE GENOMIC DNA]</scope>
    <source>
        <strain evidence="1 2">ZX01</strain>
    </source>
</reference>
<name>A0A117IUX2_9ACTN</name>
<comment type="caution">
    <text evidence="1">The sequence shown here is derived from an EMBL/GenBank/DDBJ whole genome shotgun (WGS) entry which is preliminary data.</text>
</comment>
<organism evidence="1 2">
    <name type="scientific">Streptomyces kanasensis</name>
    <dbReference type="NCBI Taxonomy" id="936756"/>
    <lineage>
        <taxon>Bacteria</taxon>
        <taxon>Bacillati</taxon>
        <taxon>Actinomycetota</taxon>
        <taxon>Actinomycetes</taxon>
        <taxon>Kitasatosporales</taxon>
        <taxon>Streptomycetaceae</taxon>
        <taxon>Streptomyces</taxon>
    </lineage>
</organism>
<proteinExistence type="predicted"/>
<dbReference type="STRING" id="936756.ATE80_27440"/>